<organism evidence="1 2">
    <name type="scientific">Escherichia phage A5-4</name>
    <dbReference type="NCBI Taxonomy" id="2996162"/>
    <lineage>
        <taxon>Viruses</taxon>
        <taxon>Duplodnaviria</taxon>
        <taxon>Heunggongvirae</taxon>
        <taxon>Uroviricota</taxon>
        <taxon>Caudoviricetes</taxon>
        <taxon>Vequintavirinae</taxon>
    </lineage>
</organism>
<gene>
    <name evidence="1" type="ORF">A54_233</name>
</gene>
<keyword evidence="2" id="KW-1185">Reference proteome</keyword>
<dbReference type="EMBL" id="OP744025">
    <property type="protein sequence ID" value="UZZ64197.1"/>
    <property type="molecule type" value="Genomic_DNA"/>
</dbReference>
<proteinExistence type="predicted"/>
<protein>
    <submittedName>
        <fullName evidence="1">Uncharacterized protein</fullName>
    </submittedName>
</protein>
<evidence type="ECO:0000313" key="1">
    <source>
        <dbReference type="EMBL" id="UZZ64197.1"/>
    </source>
</evidence>
<accession>A0AAE9TIM0</accession>
<sequence>MQGFKFKKTTEITLCGGKRFTIYHWSPTQVIRNMPKIGKLVAVPLGTMAGSAISGGQDFQDAVPTAILYILDRIDEGGLEIINLLLEGVEVDNMGGPIDIDEVFDGHVEDLFKLLAEIIQVNYGCFFGKSGFGTIESLLQKFGLVRKVEQLDQTEA</sequence>
<dbReference type="InterPro" id="IPR049156">
    <property type="entry name" value="Phage_chap_TAC_15-like"/>
</dbReference>
<name>A0AAE9TIM0_9CAUD</name>
<reference evidence="1 2" key="1">
    <citation type="submission" date="2022-10" db="EMBL/GenBank/DDBJ databases">
        <authorList>
            <person name="Cortes-Martin A."/>
            <person name="Buttimer C.T.H."/>
            <person name="Hill C."/>
        </authorList>
    </citation>
    <scope>NUCLEOTIDE SEQUENCE [LARGE SCALE GENOMIC DNA]</scope>
</reference>
<evidence type="ECO:0000313" key="2">
    <source>
        <dbReference type="Proteomes" id="UP001236076"/>
    </source>
</evidence>
<dbReference type="Pfam" id="PF21822">
    <property type="entry name" value="Phage_TAC_15"/>
    <property type="match status" value="1"/>
</dbReference>
<dbReference type="Proteomes" id="UP001236076">
    <property type="component" value="Segment"/>
</dbReference>